<evidence type="ECO:0000256" key="2">
    <source>
        <dbReference type="ARBA" id="ARBA00014024"/>
    </source>
</evidence>
<dbReference type="InterPro" id="IPR018900">
    <property type="entry name" value="Curli_CsgE"/>
</dbReference>
<evidence type="ECO:0000313" key="6">
    <source>
        <dbReference type="Proteomes" id="UP000318405"/>
    </source>
</evidence>
<gene>
    <name evidence="5" type="ORF">FOZ76_21995</name>
</gene>
<sequence length="151" mass="16678">MGSSTRTGVLALCTLAASLAHADPAPLSEPVQAAPTAEVRRTADPMVGMVINRTITVLGREFYQHFAAFWRDMPESDRYSVSVHERPTAIRGSQVWVQFGQKRVFQAYLSPARAAAKDASQQAAQLSYKNVLDIEVARMLFQDRDLGPEEI</sequence>
<dbReference type="Proteomes" id="UP000318405">
    <property type="component" value="Unassembled WGS sequence"/>
</dbReference>
<comment type="caution">
    <text evidence="5">The sequence shown here is derived from an EMBL/GenBank/DDBJ whole genome shotgun (WGS) entry which is preliminary data.</text>
</comment>
<evidence type="ECO:0000256" key="3">
    <source>
        <dbReference type="ARBA" id="ARBA00022729"/>
    </source>
</evidence>
<keyword evidence="6" id="KW-1185">Reference proteome</keyword>
<accession>A0A556AC62</accession>
<reference evidence="5 6" key="1">
    <citation type="submission" date="2019-07" db="EMBL/GenBank/DDBJ databases">
        <title>Qingshengfaniella alkalisoli gen. nov., sp. nov., isolated from saline soil.</title>
        <authorList>
            <person name="Xu L."/>
            <person name="Huang X.-X."/>
            <person name="Sun J.-Q."/>
        </authorList>
    </citation>
    <scope>NUCLEOTIDE SEQUENCE [LARGE SCALE GENOMIC DNA]</scope>
    <source>
        <strain evidence="5 6">DSM 27279</strain>
    </source>
</reference>
<dbReference type="Pfam" id="PF10627">
    <property type="entry name" value="CsgE"/>
    <property type="match status" value="1"/>
</dbReference>
<organism evidence="5 6">
    <name type="scientific">Verticiella sediminum</name>
    <dbReference type="NCBI Taxonomy" id="1247510"/>
    <lineage>
        <taxon>Bacteria</taxon>
        <taxon>Pseudomonadati</taxon>
        <taxon>Pseudomonadota</taxon>
        <taxon>Betaproteobacteria</taxon>
        <taxon>Burkholderiales</taxon>
        <taxon>Alcaligenaceae</taxon>
        <taxon>Verticiella</taxon>
    </lineage>
</organism>
<keyword evidence="3 4" id="KW-0732">Signal</keyword>
<name>A0A556AC62_9BURK</name>
<feature type="chain" id="PRO_5021704323" description="Curli production assembly/transport component CsgE" evidence="4">
    <location>
        <begin position="23"/>
        <end position="151"/>
    </location>
</feature>
<evidence type="ECO:0000256" key="1">
    <source>
        <dbReference type="ARBA" id="ARBA00003989"/>
    </source>
</evidence>
<dbReference type="OrthoDB" id="6869495at2"/>
<dbReference type="EMBL" id="VLTJ01000039">
    <property type="protein sequence ID" value="TSH90486.1"/>
    <property type="molecule type" value="Genomic_DNA"/>
</dbReference>
<proteinExistence type="predicted"/>
<evidence type="ECO:0000313" key="5">
    <source>
        <dbReference type="EMBL" id="TSH90486.1"/>
    </source>
</evidence>
<comment type="function">
    <text evidence="1">May be involved in the biogenesis of curli organelles.</text>
</comment>
<dbReference type="AlphaFoldDB" id="A0A556AC62"/>
<evidence type="ECO:0000256" key="4">
    <source>
        <dbReference type="SAM" id="SignalP"/>
    </source>
</evidence>
<protein>
    <recommendedName>
        <fullName evidence="2">Curli production assembly/transport component CsgE</fullName>
    </recommendedName>
</protein>
<feature type="signal peptide" evidence="4">
    <location>
        <begin position="1"/>
        <end position="22"/>
    </location>
</feature>